<dbReference type="PROSITE" id="PS50110">
    <property type="entry name" value="RESPONSE_REGULATORY"/>
    <property type="match status" value="1"/>
</dbReference>
<feature type="modified residue" description="4-aspartylphosphate" evidence="2">
    <location>
        <position position="55"/>
    </location>
</feature>
<dbReference type="RefSeq" id="WP_112143705.1">
    <property type="nucleotide sequence ID" value="NZ_PGTO01000005.1"/>
</dbReference>
<protein>
    <recommendedName>
        <fullName evidence="3">Response regulatory domain-containing protein</fullName>
    </recommendedName>
</protein>
<dbReference type="Gene3D" id="3.40.50.2300">
    <property type="match status" value="1"/>
</dbReference>
<evidence type="ECO:0000313" key="5">
    <source>
        <dbReference type="Proteomes" id="UP000251075"/>
    </source>
</evidence>
<dbReference type="InterPro" id="IPR011006">
    <property type="entry name" value="CheY-like_superfamily"/>
</dbReference>
<evidence type="ECO:0000256" key="1">
    <source>
        <dbReference type="ARBA" id="ARBA00022553"/>
    </source>
</evidence>
<dbReference type="EMBL" id="PGTO01000005">
    <property type="protein sequence ID" value="RAU22164.1"/>
    <property type="molecule type" value="Genomic_DNA"/>
</dbReference>
<dbReference type="InterPro" id="IPR001789">
    <property type="entry name" value="Sig_transdc_resp-reg_receiver"/>
</dbReference>
<organism evidence="4 5">
    <name type="scientific">Paramagnetospirillum kuznetsovii</name>
    <dbReference type="NCBI Taxonomy" id="2053833"/>
    <lineage>
        <taxon>Bacteria</taxon>
        <taxon>Pseudomonadati</taxon>
        <taxon>Pseudomonadota</taxon>
        <taxon>Alphaproteobacteria</taxon>
        <taxon>Rhodospirillales</taxon>
        <taxon>Magnetospirillaceae</taxon>
        <taxon>Paramagnetospirillum</taxon>
    </lineage>
</organism>
<dbReference type="AlphaFoldDB" id="A0A364NYK4"/>
<dbReference type="PANTHER" id="PTHR44591:SF19">
    <property type="entry name" value="TWO-COMPONENT RESPONSE REGULATOR-RELATED"/>
    <property type="match status" value="1"/>
</dbReference>
<sequence length="385" mass="41368">MKQVEKILVVDDDVNLLAGLRRHLGQKFDLLTAEGGAEALRLADSAGPFAVVVCDMRMPGMDGVEVLRRLQEISPDTVRIMLTGNADQKTAINAINDGKIFRFFNKPCPMATLTDGIEAALRQHQLIQGERALLEGTLAGSISLLSDVLSLVAPDIFHRSRRIHGWAVEIARHMKLGDPWVVEMAAELSQLGAIAVPPEVIARHHAGQHLSAMEQEMISSIPAVGATLIKKVPRLEPVARAVQFSAGGERDFDQRSLATLPGRILKVLLNLDRIAGANPSKEALVALEKEGGYDLAVLAAVGACLLTPGGHSDDGAEIRVAVPASGICAGDILVSDLTLESGRLVLAAGETISDLLFLRLQNINSMARLKEPIMVRRFASRPRAK</sequence>
<accession>A0A364NYK4</accession>
<comment type="caution">
    <text evidence="4">The sequence shown here is derived from an EMBL/GenBank/DDBJ whole genome shotgun (WGS) entry which is preliminary data.</text>
</comment>
<dbReference type="SUPFAM" id="SSF52172">
    <property type="entry name" value="CheY-like"/>
    <property type="match status" value="1"/>
</dbReference>
<feature type="domain" description="Response regulatory" evidence="3">
    <location>
        <begin position="6"/>
        <end position="121"/>
    </location>
</feature>
<keyword evidence="1 2" id="KW-0597">Phosphoprotein</keyword>
<dbReference type="Proteomes" id="UP000251075">
    <property type="component" value="Unassembled WGS sequence"/>
</dbReference>
<dbReference type="OrthoDB" id="9802066at2"/>
<dbReference type="CDD" id="cd17569">
    <property type="entry name" value="REC_HupR-like"/>
    <property type="match status" value="1"/>
</dbReference>
<name>A0A364NYK4_9PROT</name>
<dbReference type="Pfam" id="PF13487">
    <property type="entry name" value="HD_5"/>
    <property type="match status" value="1"/>
</dbReference>
<dbReference type="Pfam" id="PF00072">
    <property type="entry name" value="Response_reg"/>
    <property type="match status" value="1"/>
</dbReference>
<gene>
    <name evidence="4" type="ORF">CU669_08475</name>
</gene>
<dbReference type="PANTHER" id="PTHR44591">
    <property type="entry name" value="STRESS RESPONSE REGULATOR PROTEIN 1"/>
    <property type="match status" value="1"/>
</dbReference>
<dbReference type="InterPro" id="IPR050595">
    <property type="entry name" value="Bact_response_regulator"/>
</dbReference>
<dbReference type="GO" id="GO:0000160">
    <property type="term" value="P:phosphorelay signal transduction system"/>
    <property type="evidence" value="ECO:0007669"/>
    <property type="project" value="InterPro"/>
</dbReference>
<proteinExistence type="predicted"/>
<evidence type="ECO:0000313" key="4">
    <source>
        <dbReference type="EMBL" id="RAU22164.1"/>
    </source>
</evidence>
<dbReference type="SMART" id="SM00448">
    <property type="entry name" value="REC"/>
    <property type="match status" value="1"/>
</dbReference>
<reference evidence="4 5" key="1">
    <citation type="submission" date="2017-11" db="EMBL/GenBank/DDBJ databases">
        <title>Draft genome sequence of magnetotactic bacterium Magnetospirillum kuznetsovii LBB-42.</title>
        <authorList>
            <person name="Grouzdev D.S."/>
            <person name="Rysina M.S."/>
            <person name="Baslerov R.V."/>
            <person name="Koziaeva V."/>
        </authorList>
    </citation>
    <scope>NUCLEOTIDE SEQUENCE [LARGE SCALE GENOMIC DNA]</scope>
    <source>
        <strain evidence="4 5">LBB-42</strain>
    </source>
</reference>
<dbReference type="Gene3D" id="1.10.3210.10">
    <property type="entry name" value="Hypothetical protein af1432"/>
    <property type="match status" value="1"/>
</dbReference>
<evidence type="ECO:0000259" key="3">
    <source>
        <dbReference type="PROSITE" id="PS50110"/>
    </source>
</evidence>
<keyword evidence="5" id="KW-1185">Reference proteome</keyword>
<evidence type="ECO:0000256" key="2">
    <source>
        <dbReference type="PROSITE-ProRule" id="PRU00169"/>
    </source>
</evidence>